<comment type="caution">
    <text evidence="1">The sequence shown here is derived from an EMBL/GenBank/DDBJ whole genome shotgun (WGS) entry which is preliminary data.</text>
</comment>
<evidence type="ECO:0000313" key="1">
    <source>
        <dbReference type="EMBL" id="CAG9310770.1"/>
    </source>
</evidence>
<dbReference type="AlphaFoldDB" id="A0AAU9IA22"/>
<protein>
    <recommendedName>
        <fullName evidence="3">Signal recognition particle subunit SRP72</fullName>
    </recommendedName>
</protein>
<proteinExistence type="predicted"/>
<dbReference type="InterPro" id="IPR011990">
    <property type="entry name" value="TPR-like_helical_dom_sf"/>
</dbReference>
<dbReference type="Gene3D" id="1.25.40.10">
    <property type="entry name" value="Tetratricopeptide repeat domain"/>
    <property type="match status" value="1"/>
</dbReference>
<sequence>METSFKLNPIKAYSSLKTPQSKASQQPPHVDSEIPQLLALIQSESYELIISKDFENAIPKLKKLEQILEALIIQGTNSDSDLILATIHNIALCYQRIGDLEKCIAYLEGCLFNVNKFGAMNSCNTLMEGELKRNLYKIKLYVQSCAVLSQLEKHKKALDNAKNALKLSLTAIRLTIQACKAQLKKYKALKQRNSLITDDLRKSYKVIYMSYPAIKALRKYLLTGSLNHHQKIRSVLGIKDDPDWLKTLTISDIMFMQPYTTEDLKQSLGLQVEFTNDYLLYKICLLAVSHFCISTELRYMSAYDDAKKAHKKSVEILEYFIPDVSPLRIHIEECYKKRFGEDEIMLNQTADNIHTKKRNSSMLPSIIERPESLSPRLAENKNKHFNATLRPHSVLSKGKVTAEKRKNATMKLSELKRKNSNEEIKLNISARLDWG</sequence>
<name>A0AAU9IA22_9CILI</name>
<dbReference type="Proteomes" id="UP001162131">
    <property type="component" value="Unassembled WGS sequence"/>
</dbReference>
<keyword evidence="2" id="KW-1185">Reference proteome</keyword>
<reference evidence="1" key="1">
    <citation type="submission" date="2021-09" db="EMBL/GenBank/DDBJ databases">
        <authorList>
            <consortium name="AG Swart"/>
            <person name="Singh M."/>
            <person name="Singh A."/>
            <person name="Seah K."/>
            <person name="Emmerich C."/>
        </authorList>
    </citation>
    <scope>NUCLEOTIDE SEQUENCE</scope>
    <source>
        <strain evidence="1">ATCC30299</strain>
    </source>
</reference>
<accession>A0AAU9IA22</accession>
<dbReference type="EMBL" id="CAJZBQ010000002">
    <property type="protein sequence ID" value="CAG9310770.1"/>
    <property type="molecule type" value="Genomic_DNA"/>
</dbReference>
<evidence type="ECO:0000313" key="2">
    <source>
        <dbReference type="Proteomes" id="UP001162131"/>
    </source>
</evidence>
<organism evidence="1 2">
    <name type="scientific">Blepharisma stoltei</name>
    <dbReference type="NCBI Taxonomy" id="1481888"/>
    <lineage>
        <taxon>Eukaryota</taxon>
        <taxon>Sar</taxon>
        <taxon>Alveolata</taxon>
        <taxon>Ciliophora</taxon>
        <taxon>Postciliodesmatophora</taxon>
        <taxon>Heterotrichea</taxon>
        <taxon>Heterotrichida</taxon>
        <taxon>Blepharismidae</taxon>
        <taxon>Blepharisma</taxon>
    </lineage>
</organism>
<dbReference type="SUPFAM" id="SSF48452">
    <property type="entry name" value="TPR-like"/>
    <property type="match status" value="1"/>
</dbReference>
<evidence type="ECO:0008006" key="3">
    <source>
        <dbReference type="Google" id="ProtNLM"/>
    </source>
</evidence>
<gene>
    <name evidence="1" type="ORF">BSTOLATCC_MIC1610</name>
</gene>